<name>A0AAU2UZK6_9ACTN</name>
<keyword evidence="1" id="KW-0812">Transmembrane</keyword>
<reference evidence="2" key="1">
    <citation type="submission" date="2022-10" db="EMBL/GenBank/DDBJ databases">
        <title>The complete genomes of actinobacterial strains from the NBC collection.</title>
        <authorList>
            <person name="Joergensen T.S."/>
            <person name="Alvarez Arevalo M."/>
            <person name="Sterndorff E.B."/>
            <person name="Faurdal D."/>
            <person name="Vuksanovic O."/>
            <person name="Mourched A.-S."/>
            <person name="Charusanti P."/>
            <person name="Shaw S."/>
            <person name="Blin K."/>
            <person name="Weber T."/>
        </authorList>
    </citation>
    <scope>NUCLEOTIDE SEQUENCE</scope>
    <source>
        <strain evidence="2">NBC_00003</strain>
    </source>
</reference>
<dbReference type="EMBL" id="CP108318">
    <property type="protein sequence ID" value="WTW60576.1"/>
    <property type="molecule type" value="Genomic_DNA"/>
</dbReference>
<gene>
    <name evidence="2" type="ORF">OG549_07925</name>
</gene>
<dbReference type="AlphaFoldDB" id="A0AAU2UZK6"/>
<feature type="transmembrane region" description="Helical" evidence="1">
    <location>
        <begin position="57"/>
        <end position="78"/>
    </location>
</feature>
<accession>A0AAU2UZK6</accession>
<organism evidence="2">
    <name type="scientific">Streptomyces sp. NBC_00003</name>
    <dbReference type="NCBI Taxonomy" id="2903608"/>
    <lineage>
        <taxon>Bacteria</taxon>
        <taxon>Bacillati</taxon>
        <taxon>Actinomycetota</taxon>
        <taxon>Actinomycetes</taxon>
        <taxon>Kitasatosporales</taxon>
        <taxon>Streptomycetaceae</taxon>
        <taxon>Streptomyces</taxon>
    </lineage>
</organism>
<protein>
    <recommendedName>
        <fullName evidence="3">Integral membrane protein</fullName>
    </recommendedName>
</protein>
<feature type="transmembrane region" description="Helical" evidence="1">
    <location>
        <begin position="29"/>
        <end position="51"/>
    </location>
</feature>
<evidence type="ECO:0000313" key="2">
    <source>
        <dbReference type="EMBL" id="WTW60576.1"/>
    </source>
</evidence>
<evidence type="ECO:0000256" key="1">
    <source>
        <dbReference type="SAM" id="Phobius"/>
    </source>
</evidence>
<evidence type="ECO:0008006" key="3">
    <source>
        <dbReference type="Google" id="ProtNLM"/>
    </source>
</evidence>
<sequence>MAVARTGARRLMARYWGEFCRQLEGSRTLLFFCILTVGGLGIGGSGLLHWWRIAMSLFALAVGIFGLLGVVGWFVRLGELERERAARRRR</sequence>
<keyword evidence="1" id="KW-1133">Transmembrane helix</keyword>
<keyword evidence="1" id="KW-0472">Membrane</keyword>
<proteinExistence type="predicted"/>